<name>A0A8S3CEM8_9BILA</name>
<gene>
    <name evidence="1" type="ORF">SMN809_LOCUS52356</name>
</gene>
<organism evidence="1 2">
    <name type="scientific">Rotaria magnacalcarata</name>
    <dbReference type="NCBI Taxonomy" id="392030"/>
    <lineage>
        <taxon>Eukaryota</taxon>
        <taxon>Metazoa</taxon>
        <taxon>Spiralia</taxon>
        <taxon>Gnathifera</taxon>
        <taxon>Rotifera</taxon>
        <taxon>Eurotatoria</taxon>
        <taxon>Bdelloidea</taxon>
        <taxon>Philodinida</taxon>
        <taxon>Philodinidae</taxon>
        <taxon>Rotaria</taxon>
    </lineage>
</organism>
<feature type="non-terminal residue" evidence="1">
    <location>
        <position position="1"/>
    </location>
</feature>
<evidence type="ECO:0000313" key="2">
    <source>
        <dbReference type="Proteomes" id="UP000676336"/>
    </source>
</evidence>
<proteinExistence type="predicted"/>
<protein>
    <submittedName>
        <fullName evidence="1">Uncharacterized protein</fullName>
    </submittedName>
</protein>
<accession>A0A8S3CEM8</accession>
<reference evidence="1" key="1">
    <citation type="submission" date="2021-02" db="EMBL/GenBank/DDBJ databases">
        <authorList>
            <person name="Nowell W R."/>
        </authorList>
    </citation>
    <scope>NUCLEOTIDE SEQUENCE</scope>
</reference>
<dbReference type="Proteomes" id="UP000676336">
    <property type="component" value="Unassembled WGS sequence"/>
</dbReference>
<sequence>MFETPRRVERLVPPMGFWNTYGVIQDTERWRKELSSLANASGL</sequence>
<comment type="caution">
    <text evidence="1">The sequence shown here is derived from an EMBL/GenBank/DDBJ whole genome shotgun (WGS) entry which is preliminary data.</text>
</comment>
<dbReference type="EMBL" id="CAJOBI010177671">
    <property type="protein sequence ID" value="CAF4913837.1"/>
    <property type="molecule type" value="Genomic_DNA"/>
</dbReference>
<dbReference type="AlphaFoldDB" id="A0A8S3CEM8"/>
<evidence type="ECO:0000313" key="1">
    <source>
        <dbReference type="EMBL" id="CAF4913837.1"/>
    </source>
</evidence>